<comment type="caution">
    <text evidence="2">The sequence shown here is derived from an EMBL/GenBank/DDBJ whole genome shotgun (WGS) entry which is preliminary data.</text>
</comment>
<organism evidence="2 3">
    <name type="scientific">Hapsidospora chrysogenum (strain ATCC 11550 / CBS 779.69 / DSM 880 / IAM 14645 / JCM 23072 / IMI 49137)</name>
    <name type="common">Acremonium chrysogenum</name>
    <dbReference type="NCBI Taxonomy" id="857340"/>
    <lineage>
        <taxon>Eukaryota</taxon>
        <taxon>Fungi</taxon>
        <taxon>Dikarya</taxon>
        <taxon>Ascomycota</taxon>
        <taxon>Pezizomycotina</taxon>
        <taxon>Sordariomycetes</taxon>
        <taxon>Hypocreomycetidae</taxon>
        <taxon>Hypocreales</taxon>
        <taxon>Bionectriaceae</taxon>
        <taxon>Hapsidospora</taxon>
    </lineage>
</organism>
<feature type="compositionally biased region" description="Low complexity" evidence="1">
    <location>
        <begin position="305"/>
        <end position="318"/>
    </location>
</feature>
<feature type="region of interest" description="Disordered" evidence="1">
    <location>
        <begin position="112"/>
        <end position="145"/>
    </location>
</feature>
<feature type="region of interest" description="Disordered" evidence="1">
    <location>
        <begin position="51"/>
        <end position="94"/>
    </location>
</feature>
<evidence type="ECO:0000256" key="1">
    <source>
        <dbReference type="SAM" id="MobiDB-lite"/>
    </source>
</evidence>
<dbReference type="Proteomes" id="UP000029964">
    <property type="component" value="Unassembled WGS sequence"/>
</dbReference>
<feature type="compositionally biased region" description="Low complexity" evidence="1">
    <location>
        <begin position="375"/>
        <end position="387"/>
    </location>
</feature>
<dbReference type="HOGENOM" id="CLU_038611_0_0_1"/>
<feature type="compositionally biased region" description="Polar residues" evidence="1">
    <location>
        <begin position="252"/>
        <end position="262"/>
    </location>
</feature>
<name>A0A086SUK9_HAPC1</name>
<evidence type="ECO:0000313" key="2">
    <source>
        <dbReference type="EMBL" id="KFH40791.1"/>
    </source>
</evidence>
<evidence type="ECO:0000313" key="3">
    <source>
        <dbReference type="Proteomes" id="UP000029964"/>
    </source>
</evidence>
<feature type="compositionally biased region" description="Acidic residues" evidence="1">
    <location>
        <begin position="266"/>
        <end position="276"/>
    </location>
</feature>
<feature type="region of interest" description="Disordered" evidence="1">
    <location>
        <begin position="213"/>
        <end position="396"/>
    </location>
</feature>
<reference evidence="3" key="1">
    <citation type="journal article" date="2014" name="Genome Announc.">
        <title>Genome sequence and annotation of Acremonium chrysogenum, producer of the beta-lactam antibiotic cephalosporin C.</title>
        <authorList>
            <person name="Terfehr D."/>
            <person name="Dahlmann T.A."/>
            <person name="Specht T."/>
            <person name="Zadra I."/>
            <person name="Kuernsteiner H."/>
            <person name="Kueck U."/>
        </authorList>
    </citation>
    <scope>NUCLEOTIDE SEQUENCE [LARGE SCALE GENOMIC DNA]</scope>
    <source>
        <strain evidence="3">ATCC 11550 / CBS 779.69 / DSM 880 / IAM 14645 / JCM 23072 / IMI 49137</strain>
    </source>
</reference>
<proteinExistence type="predicted"/>
<dbReference type="AlphaFoldDB" id="A0A086SUK9"/>
<protein>
    <submittedName>
        <fullName evidence="2">Uncharacterized protein</fullName>
    </submittedName>
</protein>
<gene>
    <name evidence="2" type="ORF">ACRE_085050</name>
</gene>
<dbReference type="OrthoDB" id="3926760at2759"/>
<dbReference type="STRING" id="857340.A0A086SUK9"/>
<accession>A0A086SUK9</accession>
<dbReference type="EMBL" id="JPKY01000167">
    <property type="protein sequence ID" value="KFH40791.1"/>
    <property type="molecule type" value="Genomic_DNA"/>
</dbReference>
<feature type="compositionally biased region" description="Basic and acidic residues" evidence="1">
    <location>
        <begin position="112"/>
        <end position="124"/>
    </location>
</feature>
<sequence length="396" mass="42313">MPSPTHIALASGATVVVSVAVAAAIAIYENPELRQYADDVRRRIALALHSIGDGINPPHRDGGGEQPLFNRPEDAHGFLQSGAEPGVDADEETRRRQREELLYWNSVRLQKEAEKEKNATEDEKKKKKKQLDGTGAATPRSTDTFDSLLLPAEGAEKGTYVLNTGTRVNRDEAGLRHRGAGARGLACANPFTDEHYIASDDLDDADAAAQIAPTKDKEGVSDIYSATATATEMDDEKTPQTPPIIDLEEDNVSNQESTQASAATADDQEASQEDEYVTAGQEHHDEAYASIQAWAQNSSRDFYSPLPTTPATATPAEAQSEPELLSDGELTPTDSMSLAGSAEEISAEDTQSRGGEAGARTSDVISESDGMMTPSSWSEVGSVVSESDGPRRVPAQ</sequence>
<keyword evidence="3" id="KW-1185">Reference proteome</keyword>